<dbReference type="InterPro" id="IPR018839">
    <property type="entry name" value="Tscrpt-silencing_Clr2_C"/>
</dbReference>
<evidence type="ECO:0000256" key="7">
    <source>
        <dbReference type="ARBA" id="ARBA00022989"/>
    </source>
</evidence>
<evidence type="ECO:0008006" key="16">
    <source>
        <dbReference type="Google" id="ProtNLM"/>
    </source>
</evidence>
<evidence type="ECO:0000256" key="8">
    <source>
        <dbReference type="ARBA" id="ARBA00023136"/>
    </source>
</evidence>
<keyword evidence="9" id="KW-0175">Coiled coil</keyword>
<dbReference type="PROSITE" id="PS50893">
    <property type="entry name" value="ABC_TRANSPORTER_2"/>
    <property type="match status" value="1"/>
</dbReference>
<feature type="compositionally biased region" description="Basic and acidic residues" evidence="10">
    <location>
        <begin position="1537"/>
        <end position="1546"/>
    </location>
</feature>
<feature type="compositionally biased region" description="Low complexity" evidence="10">
    <location>
        <begin position="959"/>
        <end position="990"/>
    </location>
</feature>
<gene>
    <name evidence="14" type="ORF">BO71DRAFT_448673</name>
</gene>
<evidence type="ECO:0000256" key="6">
    <source>
        <dbReference type="ARBA" id="ARBA00022840"/>
    </source>
</evidence>
<feature type="domain" description="ABC transporter" evidence="12">
    <location>
        <begin position="518"/>
        <end position="752"/>
    </location>
</feature>
<feature type="transmembrane region" description="Helical" evidence="11">
    <location>
        <begin position="298"/>
        <end position="318"/>
    </location>
</feature>
<dbReference type="InterPro" id="IPR003593">
    <property type="entry name" value="AAA+_ATPase"/>
</dbReference>
<dbReference type="InterPro" id="IPR050835">
    <property type="entry name" value="ABC_transporter_sub-D"/>
</dbReference>
<feature type="transmembrane region" description="Helical" evidence="11">
    <location>
        <begin position="198"/>
        <end position="218"/>
    </location>
</feature>
<dbReference type="GO" id="GO:0005524">
    <property type="term" value="F:ATP binding"/>
    <property type="evidence" value="ECO:0007669"/>
    <property type="project" value="UniProtKB-KW"/>
</dbReference>
<evidence type="ECO:0000256" key="2">
    <source>
        <dbReference type="ARBA" id="ARBA00008575"/>
    </source>
</evidence>
<feature type="region of interest" description="Disordered" evidence="10">
    <location>
        <begin position="941"/>
        <end position="1012"/>
    </location>
</feature>
<dbReference type="InterPro" id="IPR017871">
    <property type="entry name" value="ABC_transporter-like_CS"/>
</dbReference>
<dbReference type="PROSITE" id="PS00211">
    <property type="entry name" value="ABC_TRANSPORTER_1"/>
    <property type="match status" value="1"/>
</dbReference>
<dbReference type="Pfam" id="PF16761">
    <property type="entry name" value="Clr2_transil"/>
    <property type="match status" value="1"/>
</dbReference>
<dbReference type="PANTHER" id="PTHR11384">
    <property type="entry name" value="ATP-BINDING CASSETTE, SUB-FAMILY D MEMBER"/>
    <property type="match status" value="1"/>
</dbReference>
<dbReference type="Gene3D" id="3.40.50.300">
    <property type="entry name" value="P-loop containing nucleotide triphosphate hydrolases"/>
    <property type="match status" value="1"/>
</dbReference>
<dbReference type="Pfam" id="PF06472">
    <property type="entry name" value="ABC_membrane_2"/>
    <property type="match status" value="1"/>
</dbReference>
<keyword evidence="6" id="KW-0067">ATP-binding</keyword>
<feature type="region of interest" description="Disordered" evidence="10">
    <location>
        <begin position="788"/>
        <end position="819"/>
    </location>
</feature>
<evidence type="ECO:0000256" key="4">
    <source>
        <dbReference type="ARBA" id="ARBA00022692"/>
    </source>
</evidence>
<evidence type="ECO:0000313" key="14">
    <source>
        <dbReference type="EMBL" id="PYH96367.1"/>
    </source>
</evidence>
<feature type="coiled-coil region" evidence="9">
    <location>
        <begin position="748"/>
        <end position="775"/>
    </location>
</feature>
<dbReference type="GO" id="GO:0140359">
    <property type="term" value="F:ABC-type transporter activity"/>
    <property type="evidence" value="ECO:0007669"/>
    <property type="project" value="InterPro"/>
</dbReference>
<dbReference type="InterPro" id="IPR011527">
    <property type="entry name" value="ABC1_TM_dom"/>
</dbReference>
<dbReference type="Pfam" id="PF00005">
    <property type="entry name" value="ABC_tran"/>
    <property type="match status" value="1"/>
</dbReference>
<dbReference type="Pfam" id="PF10383">
    <property type="entry name" value="Clr2"/>
    <property type="match status" value="1"/>
</dbReference>
<dbReference type="GO" id="GO:0016887">
    <property type="term" value="F:ATP hydrolysis activity"/>
    <property type="evidence" value="ECO:0007669"/>
    <property type="project" value="InterPro"/>
</dbReference>
<protein>
    <recommendedName>
        <fullName evidence="16">ABC transporter domain-containing protein</fullName>
    </recommendedName>
</protein>
<organism evidence="14 15">
    <name type="scientific">Aspergillus ellipticus CBS 707.79</name>
    <dbReference type="NCBI Taxonomy" id="1448320"/>
    <lineage>
        <taxon>Eukaryota</taxon>
        <taxon>Fungi</taxon>
        <taxon>Dikarya</taxon>
        <taxon>Ascomycota</taxon>
        <taxon>Pezizomycotina</taxon>
        <taxon>Eurotiomycetes</taxon>
        <taxon>Eurotiomycetidae</taxon>
        <taxon>Eurotiales</taxon>
        <taxon>Aspergillaceae</taxon>
        <taxon>Aspergillus</taxon>
        <taxon>Aspergillus subgen. Circumdati</taxon>
    </lineage>
</organism>
<reference evidence="14 15" key="1">
    <citation type="submission" date="2018-02" db="EMBL/GenBank/DDBJ databases">
        <title>The genomes of Aspergillus section Nigri reveals drivers in fungal speciation.</title>
        <authorList>
            <consortium name="DOE Joint Genome Institute"/>
            <person name="Vesth T.C."/>
            <person name="Nybo J."/>
            <person name="Theobald S."/>
            <person name="Brandl J."/>
            <person name="Frisvad J.C."/>
            <person name="Nielsen K.F."/>
            <person name="Lyhne E.K."/>
            <person name="Kogle M.E."/>
            <person name="Kuo A."/>
            <person name="Riley R."/>
            <person name="Clum A."/>
            <person name="Nolan M."/>
            <person name="Lipzen A."/>
            <person name="Salamov A."/>
            <person name="Henrissat B."/>
            <person name="Wiebenga A."/>
            <person name="De vries R.P."/>
            <person name="Grigoriev I.V."/>
            <person name="Mortensen U.H."/>
            <person name="Andersen M.R."/>
            <person name="Baker S.E."/>
        </authorList>
    </citation>
    <scope>NUCLEOTIDE SEQUENCE [LARGE SCALE GENOMIC DNA]</scope>
    <source>
        <strain evidence="14 15">CBS 707.79</strain>
    </source>
</reference>
<keyword evidence="3" id="KW-0813">Transport</keyword>
<evidence type="ECO:0000313" key="15">
    <source>
        <dbReference type="Proteomes" id="UP000247810"/>
    </source>
</evidence>
<dbReference type="GO" id="GO:0005778">
    <property type="term" value="C:peroxisomal membrane"/>
    <property type="evidence" value="ECO:0007669"/>
    <property type="project" value="TreeGrafter"/>
</dbReference>
<keyword evidence="8 11" id="KW-0472">Membrane</keyword>
<keyword evidence="5" id="KW-0547">Nucleotide-binding</keyword>
<dbReference type="InterPro" id="IPR031915">
    <property type="entry name" value="Clr2_N"/>
</dbReference>
<name>A0A319DQK0_9EURO</name>
<dbReference type="CDD" id="cd03223">
    <property type="entry name" value="ABCD_peroxisomal_ALDP"/>
    <property type="match status" value="1"/>
</dbReference>
<feature type="transmembrane region" description="Helical" evidence="11">
    <location>
        <begin position="25"/>
        <end position="46"/>
    </location>
</feature>
<comment type="similarity">
    <text evidence="2">Belongs to the ABC transporter superfamily. ABCD family. Peroxisomal fatty acyl CoA transporter (TC 3.A.1.203) subfamily.</text>
</comment>
<dbReference type="SMART" id="SM00382">
    <property type="entry name" value="AAA"/>
    <property type="match status" value="1"/>
</dbReference>
<dbReference type="GO" id="GO:0015910">
    <property type="term" value="P:long-chain fatty acid import into peroxisome"/>
    <property type="evidence" value="ECO:0007669"/>
    <property type="project" value="TreeGrafter"/>
</dbReference>
<comment type="subcellular location">
    <subcellularLocation>
        <location evidence="1">Membrane</location>
        <topology evidence="1">Multi-pass membrane protein</topology>
    </subcellularLocation>
</comment>
<evidence type="ECO:0000259" key="13">
    <source>
        <dbReference type="PROSITE" id="PS50929"/>
    </source>
</evidence>
<dbReference type="SUPFAM" id="SSF52540">
    <property type="entry name" value="P-loop containing nucleoside triphosphate hydrolases"/>
    <property type="match status" value="1"/>
</dbReference>
<feature type="domain" description="ABC transmembrane type-1" evidence="13">
    <location>
        <begin position="163"/>
        <end position="377"/>
    </location>
</feature>
<evidence type="ECO:0000256" key="3">
    <source>
        <dbReference type="ARBA" id="ARBA00022448"/>
    </source>
</evidence>
<dbReference type="Proteomes" id="UP000247810">
    <property type="component" value="Unassembled WGS sequence"/>
</dbReference>
<dbReference type="STRING" id="1448320.A0A319DQK0"/>
<dbReference type="VEuPathDB" id="FungiDB:BO71DRAFT_448673"/>
<keyword evidence="4 11" id="KW-0812">Transmembrane</keyword>
<dbReference type="OrthoDB" id="422637at2759"/>
<dbReference type="GO" id="GO:0006635">
    <property type="term" value="P:fatty acid beta-oxidation"/>
    <property type="evidence" value="ECO:0007669"/>
    <property type="project" value="TreeGrafter"/>
</dbReference>
<feature type="compositionally biased region" description="Polar residues" evidence="10">
    <location>
        <begin position="801"/>
        <end position="810"/>
    </location>
</feature>
<sequence>MAAQSTLRHREDPLATLYNHYTTKIIATIALILSILGSGYGGYNWFRERAKDRAQGRRLLRRNSGIRGKDGTRTIYVPYKGSLTSKVKIYPTKLMTFDAHRRLFLNPPAAARVGDAESMNQIPPPTTKPGLNLAFLHQFLSLGSIMVPRWGSKETGLLMGHGVFLLLRTYLSLLIARLDGEIVRDLVAGKGRAFSWGILKWCGIGTLASYTNAMIKFLQSKVSIAFRTRLTRYIHDLYLTGDNNYYKLMNLDGGVGQGPDQFITQDLTLFCSAAAALYSSMGKPMVDLFVFNYQLYRSLGPLALTGILTGYFSTAAVLRKLSPPFGKLKAVEGKKEGDFRSLHSRLLANAEEISFYGGADIERVFLARSFKDLQRWMEGIYSLKIRYNMLEDVILKYAWSAFGYLITSLPVFLPAWGGVGGASEMIDLPEATGRERDRMKDFITNKRLMLSLADAGGRMMYSIKDISELAGYTSRVYTLISTLHRVHANAYYPPRGSHAELYSLADAQGTIHNGFDGVRFEQVPVVAPSLYPRGGDELLESLSFVVHSGDHLLISGPNGVGKSAIARVAAGLWPVYRGLVSRPRGFGIDGIMFLPQRPYLSVGTLRDQVIYPHTEIDMREAGVSDAALQKVLDDAHLGYLPSREGGWDSRKEWKDVLSGGEKQRMAMARIYYHEPRYAFLDEGTSAVSSDVEGLLYQRAKEREITLITISTRASLKKYHTYNLSIGLGDAGETWEFERIGTAKEKLGVEKELQEIRKRLDKVEEWKQRREEIEKELHQVWVEEGELAPPPYEADSSAVGDDSQQLGMQDPSSAEEESESVVIPIERTFSDGVQSHWPTGERFRSADDTYYRVKLATLWLKKTGAYEIGVDYILDSLPEGYALIDRPRAKSPDHFDRFLYGHPSNQYFQSAVQFFSHFYYLMTGGSGPCTCALCERQAKRQHDGGGAQRGRPRGRPPGPSSASGLSGTPSGRPVGRPPGSSNKNPGKTPGRPGRPPGRPSRSAMSLVTDEEGTPDVFKMAVMKLQKKGEWDEEITEPLSMDWRAEREGLKVFFQKLDMQPSFLPRSGELVLWTSDFEGELAWNPERKRVEISSGDGKEWTFPEWRAGVVAQVPEEATTLQDIVDTAPKKWPVNYSGFRVETFPDPNSADKSYSLHYKYVHSKSIKPLNAYEVFLSGSAREEWHPSIEFAMTVMSSFSLLDKYRFKGVWPDAAIYCHGIFIGAELLIVGDTVHLKPRGYDPDNAPSPLPTKDVMVIEEIRMELVECDADIESEQLAGKYQVRLRGKVYTTSRQYAQQQRNTTDIKPMTHDEIVNAFNYVGMGGYGHWYAVHPGSVVEVAQNMVTGRIHEPDAVQLMYGNLDFGSHVRGVVKAREYSRKIDARMYEGQDWFWGDCRTETLGLETLNGEDVGYYNESRDPKMWRATLRVLDGIATAADLKDAKVPNQVGRPAGKSQSNFAKVGKLSKLVSTGLGAIESNPASSAEEDFSNQPDDKSDSDSGDGDDDDEEEDEADDFTLRMDQLRGGTEETEGGDYNPDSEPQTKRAKRDE</sequence>
<evidence type="ECO:0000256" key="9">
    <source>
        <dbReference type="SAM" id="Coils"/>
    </source>
</evidence>
<dbReference type="EMBL" id="KZ825838">
    <property type="protein sequence ID" value="PYH96367.1"/>
    <property type="molecule type" value="Genomic_DNA"/>
</dbReference>
<feature type="transmembrane region" description="Helical" evidence="11">
    <location>
        <begin position="156"/>
        <end position="178"/>
    </location>
</feature>
<dbReference type="PROSITE" id="PS50929">
    <property type="entry name" value="ABC_TM1F"/>
    <property type="match status" value="1"/>
</dbReference>
<dbReference type="GO" id="GO:0007031">
    <property type="term" value="P:peroxisome organization"/>
    <property type="evidence" value="ECO:0007669"/>
    <property type="project" value="TreeGrafter"/>
</dbReference>
<dbReference type="InterPro" id="IPR027417">
    <property type="entry name" value="P-loop_NTPase"/>
</dbReference>
<keyword evidence="7 11" id="KW-1133">Transmembrane helix</keyword>
<dbReference type="GO" id="GO:0005324">
    <property type="term" value="F:long-chain fatty acid transmembrane transporter activity"/>
    <property type="evidence" value="ECO:0007669"/>
    <property type="project" value="TreeGrafter"/>
</dbReference>
<evidence type="ECO:0000256" key="5">
    <source>
        <dbReference type="ARBA" id="ARBA00022741"/>
    </source>
</evidence>
<evidence type="ECO:0000259" key="12">
    <source>
        <dbReference type="PROSITE" id="PS50893"/>
    </source>
</evidence>
<dbReference type="InterPro" id="IPR003439">
    <property type="entry name" value="ABC_transporter-like_ATP-bd"/>
</dbReference>
<feature type="region of interest" description="Disordered" evidence="10">
    <location>
        <begin position="1472"/>
        <end position="1546"/>
    </location>
</feature>
<dbReference type="GO" id="GO:0042760">
    <property type="term" value="P:very long-chain fatty acid catabolic process"/>
    <property type="evidence" value="ECO:0007669"/>
    <property type="project" value="TreeGrafter"/>
</dbReference>
<dbReference type="PANTHER" id="PTHR11384:SF67">
    <property type="entry name" value="ATP-BINDING CASSETTE SUB-FAMILY D MEMBER 1"/>
    <property type="match status" value="1"/>
</dbReference>
<evidence type="ECO:0000256" key="11">
    <source>
        <dbReference type="SAM" id="Phobius"/>
    </source>
</evidence>
<evidence type="ECO:0000256" key="1">
    <source>
        <dbReference type="ARBA" id="ARBA00004141"/>
    </source>
</evidence>
<feature type="compositionally biased region" description="Acidic residues" evidence="10">
    <location>
        <begin position="1495"/>
        <end position="1511"/>
    </location>
</feature>
<evidence type="ECO:0000256" key="10">
    <source>
        <dbReference type="SAM" id="MobiDB-lite"/>
    </source>
</evidence>
<keyword evidence="15" id="KW-1185">Reference proteome</keyword>
<accession>A0A319DQK0</accession>
<proteinExistence type="inferred from homology"/>